<dbReference type="Proteomes" id="UP001497472">
    <property type="component" value="Unassembled WGS sequence"/>
</dbReference>
<dbReference type="AlphaFoldDB" id="A0AAV1IWS2"/>
<dbReference type="EMBL" id="CAVLEF010000002">
    <property type="protein sequence ID" value="CAK1541583.1"/>
    <property type="molecule type" value="Genomic_DNA"/>
</dbReference>
<comment type="caution">
    <text evidence="3">The sequence shown here is derived from an EMBL/GenBank/DDBJ whole genome shotgun (WGS) entry which is preliminary data.</text>
</comment>
<evidence type="ECO:0000256" key="2">
    <source>
        <dbReference type="SAM" id="SignalP"/>
    </source>
</evidence>
<sequence>MLILQFLLAFSRAHTVRCTGDTLNDDHLRSHPGSRDRELPGKEFLMDEVPLSKSLGFSAKRLGRTLEDAHLGKEFKELYQEMMRASQEMDPDDLDEYISHTDLTRLKGIANRRRSVISSQASKRRARSQAIRREKLNGQSLRSHMEHSRQNNMYE</sequence>
<name>A0AAV1IWS2_9NEOP</name>
<evidence type="ECO:0000313" key="3">
    <source>
        <dbReference type="EMBL" id="CAK1541583.1"/>
    </source>
</evidence>
<gene>
    <name evidence="3" type="ORF">LNINA_LOCUS1550</name>
</gene>
<protein>
    <submittedName>
        <fullName evidence="3">Uncharacterized protein</fullName>
    </submittedName>
</protein>
<keyword evidence="2" id="KW-0732">Signal</keyword>
<reference evidence="3 4" key="1">
    <citation type="submission" date="2023-11" db="EMBL/GenBank/DDBJ databases">
        <authorList>
            <person name="Okamura Y."/>
        </authorList>
    </citation>
    <scope>NUCLEOTIDE SEQUENCE [LARGE SCALE GENOMIC DNA]</scope>
</reference>
<accession>A0AAV1IWS2</accession>
<keyword evidence="4" id="KW-1185">Reference proteome</keyword>
<evidence type="ECO:0000313" key="4">
    <source>
        <dbReference type="Proteomes" id="UP001497472"/>
    </source>
</evidence>
<feature type="signal peptide" evidence="2">
    <location>
        <begin position="1"/>
        <end position="18"/>
    </location>
</feature>
<proteinExistence type="predicted"/>
<feature type="region of interest" description="Disordered" evidence="1">
    <location>
        <begin position="115"/>
        <end position="155"/>
    </location>
</feature>
<evidence type="ECO:0000256" key="1">
    <source>
        <dbReference type="SAM" id="MobiDB-lite"/>
    </source>
</evidence>
<organism evidence="3 4">
    <name type="scientific">Leptosia nina</name>
    <dbReference type="NCBI Taxonomy" id="320188"/>
    <lineage>
        <taxon>Eukaryota</taxon>
        <taxon>Metazoa</taxon>
        <taxon>Ecdysozoa</taxon>
        <taxon>Arthropoda</taxon>
        <taxon>Hexapoda</taxon>
        <taxon>Insecta</taxon>
        <taxon>Pterygota</taxon>
        <taxon>Neoptera</taxon>
        <taxon>Endopterygota</taxon>
        <taxon>Lepidoptera</taxon>
        <taxon>Glossata</taxon>
        <taxon>Ditrysia</taxon>
        <taxon>Papilionoidea</taxon>
        <taxon>Pieridae</taxon>
        <taxon>Pierinae</taxon>
        <taxon>Leptosia</taxon>
    </lineage>
</organism>
<feature type="chain" id="PRO_5043449341" evidence="2">
    <location>
        <begin position="19"/>
        <end position="155"/>
    </location>
</feature>